<dbReference type="SUPFAM" id="SSF55455">
    <property type="entry name" value="SRF-like"/>
    <property type="match status" value="1"/>
</dbReference>
<feature type="domain" description="MADS-box" evidence="6">
    <location>
        <begin position="1"/>
        <end position="61"/>
    </location>
</feature>
<evidence type="ECO:0008006" key="10">
    <source>
        <dbReference type="Google" id="ProtNLM"/>
    </source>
</evidence>
<keyword evidence="4" id="KW-0804">Transcription</keyword>
<dbReference type="GO" id="GO:0000978">
    <property type="term" value="F:RNA polymerase II cis-regulatory region sequence-specific DNA binding"/>
    <property type="evidence" value="ECO:0000318"/>
    <property type="project" value="GO_Central"/>
</dbReference>
<keyword evidence="5" id="KW-0539">Nucleus</keyword>
<reference evidence="8 9" key="1">
    <citation type="journal article" date="2017" name="Nat. Commun.">
        <title>Genome assembly with in vitro proximity ligation data and whole-genome triplication in lettuce.</title>
        <authorList>
            <person name="Reyes-Chin-Wo S."/>
            <person name="Wang Z."/>
            <person name="Yang X."/>
            <person name="Kozik A."/>
            <person name="Arikit S."/>
            <person name="Song C."/>
            <person name="Xia L."/>
            <person name="Froenicke L."/>
            <person name="Lavelle D.O."/>
            <person name="Truco M.J."/>
            <person name="Xia R."/>
            <person name="Zhu S."/>
            <person name="Xu C."/>
            <person name="Xu H."/>
            <person name="Xu X."/>
            <person name="Cox K."/>
            <person name="Korf I."/>
            <person name="Meyers B.C."/>
            <person name="Michelmore R.W."/>
        </authorList>
    </citation>
    <scope>NUCLEOTIDE SEQUENCE [LARGE SCALE GENOMIC DNA]</scope>
    <source>
        <strain evidence="9">cv. Salinas</strain>
        <tissue evidence="8">Seedlings</tissue>
    </source>
</reference>
<dbReference type="Proteomes" id="UP000235145">
    <property type="component" value="Unassembled WGS sequence"/>
</dbReference>
<dbReference type="PROSITE" id="PS51297">
    <property type="entry name" value="K_BOX"/>
    <property type="match status" value="1"/>
</dbReference>
<dbReference type="SMART" id="SM00432">
    <property type="entry name" value="MADS"/>
    <property type="match status" value="1"/>
</dbReference>
<accession>A0A9R1VVA2</accession>
<dbReference type="PRINTS" id="PR00404">
    <property type="entry name" value="MADSDOMAIN"/>
</dbReference>
<evidence type="ECO:0000259" key="6">
    <source>
        <dbReference type="PROSITE" id="PS50066"/>
    </source>
</evidence>
<dbReference type="GO" id="GO:0006357">
    <property type="term" value="P:regulation of transcription by RNA polymerase II"/>
    <property type="evidence" value="ECO:0000318"/>
    <property type="project" value="GO_Central"/>
</dbReference>
<evidence type="ECO:0000256" key="5">
    <source>
        <dbReference type="ARBA" id="ARBA00023242"/>
    </source>
</evidence>
<organism evidence="8 9">
    <name type="scientific">Lactuca sativa</name>
    <name type="common">Garden lettuce</name>
    <dbReference type="NCBI Taxonomy" id="4236"/>
    <lineage>
        <taxon>Eukaryota</taxon>
        <taxon>Viridiplantae</taxon>
        <taxon>Streptophyta</taxon>
        <taxon>Embryophyta</taxon>
        <taxon>Tracheophyta</taxon>
        <taxon>Spermatophyta</taxon>
        <taxon>Magnoliopsida</taxon>
        <taxon>eudicotyledons</taxon>
        <taxon>Gunneridae</taxon>
        <taxon>Pentapetalae</taxon>
        <taxon>asterids</taxon>
        <taxon>campanulids</taxon>
        <taxon>Asterales</taxon>
        <taxon>Asteraceae</taxon>
        <taxon>Cichorioideae</taxon>
        <taxon>Cichorieae</taxon>
        <taxon>Lactucinae</taxon>
        <taxon>Lactuca</taxon>
    </lineage>
</organism>
<dbReference type="InterPro" id="IPR002487">
    <property type="entry name" value="TF_Kbox"/>
</dbReference>
<dbReference type="AlphaFoldDB" id="A0A9R1VVA2"/>
<dbReference type="InterPro" id="IPR050142">
    <property type="entry name" value="MADS-box/MEF2_TF"/>
</dbReference>
<dbReference type="GO" id="GO:0005634">
    <property type="term" value="C:nucleus"/>
    <property type="evidence" value="ECO:0007669"/>
    <property type="project" value="UniProtKB-SubCell"/>
</dbReference>
<evidence type="ECO:0000313" key="8">
    <source>
        <dbReference type="EMBL" id="KAJ0211193.1"/>
    </source>
</evidence>
<proteinExistence type="predicted"/>
<keyword evidence="9" id="KW-1185">Reference proteome</keyword>
<feature type="domain" description="K-box" evidence="7">
    <location>
        <begin position="92"/>
        <end position="182"/>
    </location>
</feature>
<dbReference type="InterPro" id="IPR002100">
    <property type="entry name" value="TF_MADSbox"/>
</dbReference>
<dbReference type="Pfam" id="PF01486">
    <property type="entry name" value="K-box"/>
    <property type="match status" value="1"/>
</dbReference>
<dbReference type="GO" id="GO:0045944">
    <property type="term" value="P:positive regulation of transcription by RNA polymerase II"/>
    <property type="evidence" value="ECO:0007669"/>
    <property type="project" value="InterPro"/>
</dbReference>
<dbReference type="EMBL" id="NBSK02000004">
    <property type="protein sequence ID" value="KAJ0211193.1"/>
    <property type="molecule type" value="Genomic_DNA"/>
</dbReference>
<protein>
    <recommendedName>
        <fullName evidence="10">MADS-box domain-containing protein</fullName>
    </recommendedName>
</protein>
<dbReference type="InterPro" id="IPR033896">
    <property type="entry name" value="MEF2-like_N"/>
</dbReference>
<dbReference type="InterPro" id="IPR036879">
    <property type="entry name" value="TF_MADSbox_sf"/>
</dbReference>
<dbReference type="OrthoDB" id="1898716at2759"/>
<dbReference type="Gramene" id="rna-gnl|WGS:NBSK|LSAT_4X861_mrna">
    <property type="protein sequence ID" value="cds-PLY67663.1"/>
    <property type="gene ID" value="gene-LSAT_4X861"/>
</dbReference>
<dbReference type="GO" id="GO:0046983">
    <property type="term" value="F:protein dimerization activity"/>
    <property type="evidence" value="ECO:0007669"/>
    <property type="project" value="InterPro"/>
</dbReference>
<dbReference type="PROSITE" id="PS50066">
    <property type="entry name" value="MADS_BOX_2"/>
    <property type="match status" value="1"/>
</dbReference>
<comment type="caution">
    <text evidence="8">The sequence shown here is derived from an EMBL/GenBank/DDBJ whole genome shotgun (WGS) entry which is preliminary data.</text>
</comment>
<dbReference type="PANTHER" id="PTHR48019">
    <property type="entry name" value="SERUM RESPONSE FACTOR HOMOLOG"/>
    <property type="match status" value="1"/>
</dbReference>
<evidence type="ECO:0000313" key="9">
    <source>
        <dbReference type="Proteomes" id="UP000235145"/>
    </source>
</evidence>
<sequence>MGRRKLEIKRIEDNSSRLVAFSKRRTGLIKKARHLSVLCDVDVAVIVFSARGKLYEFCGSASSNSVAHLLARYEKSCLEPESGTIKGDDLDLELPVHECTKFRTCKELLQAVDRLVEENNAEELSVNDMTQLEEELHAALVETRSIKTQLMMNYITTLQEEEKKLNQDKEETVKQIASMEHMFADVDEGGGHDDLANNKMNSPQHLLTLSLFNA</sequence>
<evidence type="ECO:0000259" key="7">
    <source>
        <dbReference type="PROSITE" id="PS51297"/>
    </source>
</evidence>
<name>A0A9R1VVA2_LACSA</name>
<dbReference type="CDD" id="cd00265">
    <property type="entry name" value="MADS_MEF2_like"/>
    <property type="match status" value="1"/>
</dbReference>
<gene>
    <name evidence="8" type="ORF">LSAT_V11C400157770</name>
</gene>
<dbReference type="Gene3D" id="3.40.1810.10">
    <property type="entry name" value="Transcription factor, MADS-box"/>
    <property type="match status" value="1"/>
</dbReference>
<dbReference type="GO" id="GO:0000981">
    <property type="term" value="F:DNA-binding transcription factor activity, RNA polymerase II-specific"/>
    <property type="evidence" value="ECO:0000318"/>
    <property type="project" value="GO_Central"/>
</dbReference>
<keyword evidence="2" id="KW-0805">Transcription regulation</keyword>
<evidence type="ECO:0000256" key="1">
    <source>
        <dbReference type="ARBA" id="ARBA00004123"/>
    </source>
</evidence>
<keyword evidence="3" id="KW-0238">DNA-binding</keyword>
<comment type="subcellular location">
    <subcellularLocation>
        <location evidence="1">Nucleus</location>
    </subcellularLocation>
</comment>
<dbReference type="Pfam" id="PF00319">
    <property type="entry name" value="SRF-TF"/>
    <property type="match status" value="1"/>
</dbReference>
<evidence type="ECO:0000256" key="3">
    <source>
        <dbReference type="ARBA" id="ARBA00023125"/>
    </source>
</evidence>
<evidence type="ECO:0000256" key="4">
    <source>
        <dbReference type="ARBA" id="ARBA00023163"/>
    </source>
</evidence>
<evidence type="ECO:0000256" key="2">
    <source>
        <dbReference type="ARBA" id="ARBA00023015"/>
    </source>
</evidence>